<feature type="transmembrane region" description="Helical" evidence="11">
    <location>
        <begin position="20"/>
        <end position="42"/>
    </location>
</feature>
<gene>
    <name evidence="14" type="ORF">NUTIK01_23780</name>
</gene>
<dbReference type="CDD" id="cd00075">
    <property type="entry name" value="HATPase"/>
    <property type="match status" value="1"/>
</dbReference>
<dbReference type="RefSeq" id="WP_317975269.1">
    <property type="nucleotide sequence ID" value="NZ_BTFW01000001.1"/>
</dbReference>
<dbReference type="Pfam" id="PF02518">
    <property type="entry name" value="HATPase_c"/>
    <property type="match status" value="1"/>
</dbReference>
<keyword evidence="14" id="KW-0067">ATP-binding</keyword>
<evidence type="ECO:0000256" key="3">
    <source>
        <dbReference type="ARBA" id="ARBA00012438"/>
    </source>
</evidence>
<dbReference type="Proteomes" id="UP001187221">
    <property type="component" value="Unassembled WGS sequence"/>
</dbReference>
<sequence length="478" mass="50066">MPETLTPGASVQRRPLSPTMLRLVASVFVLQLLSSVVAIFFLRTEMLGVVRTDREEQVIDVRDDLLAAYYDGGRAVLADYIRQQRGSAADPGIFITLSGPGHKPVISNVGYVPEIIPQVRPHSVLIRTGADAPDVEALVLASSLPDGGKLIVGLMGASEKRFNLAFATAIGLTITVAVTLSLISAVALGVALSRRTHEIASAAEELAAGNFGMRLDEGHSGDGFDHLRLQMNRMAERIAALVAELGAVSGALAHDLRSPVTRLSAAIDTALVRMEQARASTGSGTGTGAAGPEIAEATEALLAARADADGLRAMLETALEISRLQGGAVQDRRVALDLAEVAADMVELYEPLAEQSGVALTLALSPAPVRADRELISRALANCIDNALKYGGDTITVRTADTEDGVVLEVLDNGPGIAPEDRARVVERFVRLDNARTRPGGGLGLAMVDAVARLHGGRLVLDEAPGGGLAVALHLPKR</sequence>
<evidence type="ECO:0000313" key="14">
    <source>
        <dbReference type="EMBL" id="GMM61601.1"/>
    </source>
</evidence>
<evidence type="ECO:0000313" key="15">
    <source>
        <dbReference type="Proteomes" id="UP001187221"/>
    </source>
</evidence>
<dbReference type="GO" id="GO:0005524">
    <property type="term" value="F:ATP binding"/>
    <property type="evidence" value="ECO:0007669"/>
    <property type="project" value="UniProtKB-KW"/>
</dbReference>
<dbReference type="InterPro" id="IPR004358">
    <property type="entry name" value="Sig_transdc_His_kin-like_C"/>
</dbReference>
<evidence type="ECO:0000259" key="12">
    <source>
        <dbReference type="PROSITE" id="PS50109"/>
    </source>
</evidence>
<evidence type="ECO:0000256" key="10">
    <source>
        <dbReference type="ARBA" id="ARBA00023136"/>
    </source>
</evidence>
<dbReference type="PANTHER" id="PTHR45436">
    <property type="entry name" value="SENSOR HISTIDINE KINASE YKOH"/>
    <property type="match status" value="1"/>
</dbReference>
<evidence type="ECO:0000256" key="4">
    <source>
        <dbReference type="ARBA" id="ARBA00022553"/>
    </source>
</evidence>
<protein>
    <recommendedName>
        <fullName evidence="3">histidine kinase</fullName>
        <ecNumber evidence="3">2.7.13.3</ecNumber>
    </recommendedName>
</protein>
<keyword evidence="7" id="KW-0418">Kinase</keyword>
<name>A0ABQ6PC13_9SPHN</name>
<dbReference type="InterPro" id="IPR036890">
    <property type="entry name" value="HATPase_C_sf"/>
</dbReference>
<dbReference type="SUPFAM" id="SSF47384">
    <property type="entry name" value="Homodimeric domain of signal transducing histidine kinase"/>
    <property type="match status" value="1"/>
</dbReference>
<comment type="catalytic activity">
    <reaction evidence="1">
        <text>ATP + protein L-histidine = ADP + protein N-phospho-L-histidine.</text>
        <dbReference type="EC" id="2.7.13.3"/>
    </reaction>
</comment>
<dbReference type="InterPro" id="IPR003660">
    <property type="entry name" value="HAMP_dom"/>
</dbReference>
<dbReference type="PRINTS" id="PR00344">
    <property type="entry name" value="BCTRLSENSOR"/>
</dbReference>
<dbReference type="PANTHER" id="PTHR45436:SF8">
    <property type="entry name" value="HISTIDINE KINASE"/>
    <property type="match status" value="1"/>
</dbReference>
<evidence type="ECO:0000256" key="11">
    <source>
        <dbReference type="SAM" id="Phobius"/>
    </source>
</evidence>
<dbReference type="Gene3D" id="3.30.565.10">
    <property type="entry name" value="Histidine kinase-like ATPase, C-terminal domain"/>
    <property type="match status" value="1"/>
</dbReference>
<dbReference type="SUPFAM" id="SSF55874">
    <property type="entry name" value="ATPase domain of HSP90 chaperone/DNA topoisomerase II/histidine kinase"/>
    <property type="match status" value="1"/>
</dbReference>
<organism evidence="14 15">
    <name type="scientific">Novosphingobium pituita</name>
    <dbReference type="NCBI Taxonomy" id="3056842"/>
    <lineage>
        <taxon>Bacteria</taxon>
        <taxon>Pseudomonadati</taxon>
        <taxon>Pseudomonadota</taxon>
        <taxon>Alphaproteobacteria</taxon>
        <taxon>Sphingomonadales</taxon>
        <taxon>Sphingomonadaceae</taxon>
        <taxon>Novosphingobium</taxon>
    </lineage>
</organism>
<evidence type="ECO:0000256" key="2">
    <source>
        <dbReference type="ARBA" id="ARBA00004370"/>
    </source>
</evidence>
<dbReference type="InterPro" id="IPR005467">
    <property type="entry name" value="His_kinase_dom"/>
</dbReference>
<feature type="domain" description="HAMP" evidence="13">
    <location>
        <begin position="190"/>
        <end position="243"/>
    </location>
</feature>
<evidence type="ECO:0000256" key="5">
    <source>
        <dbReference type="ARBA" id="ARBA00022679"/>
    </source>
</evidence>
<comment type="subcellular location">
    <subcellularLocation>
        <location evidence="2">Membrane</location>
    </subcellularLocation>
</comment>
<dbReference type="PROSITE" id="PS50109">
    <property type="entry name" value="HIS_KIN"/>
    <property type="match status" value="1"/>
</dbReference>
<feature type="domain" description="Histidine kinase" evidence="12">
    <location>
        <begin position="251"/>
        <end position="478"/>
    </location>
</feature>
<dbReference type="InterPro" id="IPR050428">
    <property type="entry name" value="TCS_sensor_his_kinase"/>
</dbReference>
<dbReference type="InterPro" id="IPR003594">
    <property type="entry name" value="HATPase_dom"/>
</dbReference>
<dbReference type="SMART" id="SM00387">
    <property type="entry name" value="HATPase_c"/>
    <property type="match status" value="1"/>
</dbReference>
<feature type="transmembrane region" description="Helical" evidence="11">
    <location>
        <begin position="164"/>
        <end position="192"/>
    </location>
</feature>
<dbReference type="PROSITE" id="PS50885">
    <property type="entry name" value="HAMP"/>
    <property type="match status" value="1"/>
</dbReference>
<keyword evidence="9" id="KW-0902">Two-component regulatory system</keyword>
<evidence type="ECO:0000256" key="1">
    <source>
        <dbReference type="ARBA" id="ARBA00000085"/>
    </source>
</evidence>
<evidence type="ECO:0000259" key="13">
    <source>
        <dbReference type="PROSITE" id="PS50885"/>
    </source>
</evidence>
<comment type="caution">
    <text evidence="14">The sequence shown here is derived from an EMBL/GenBank/DDBJ whole genome shotgun (WGS) entry which is preliminary data.</text>
</comment>
<reference evidence="14 15" key="1">
    <citation type="submission" date="2023-06" db="EMBL/GenBank/DDBJ databases">
        <title>Draft genome sequence of Novosphingobium sp. strain IK01.</title>
        <authorList>
            <person name="Hatamoto M."/>
            <person name="Ikarashi T."/>
            <person name="Yamaguchi T."/>
        </authorList>
    </citation>
    <scope>NUCLEOTIDE SEQUENCE [LARGE SCALE GENOMIC DNA]</scope>
    <source>
        <strain evidence="14 15">IK01</strain>
    </source>
</reference>
<keyword evidence="14" id="KW-0547">Nucleotide-binding</keyword>
<evidence type="ECO:0000256" key="6">
    <source>
        <dbReference type="ARBA" id="ARBA00022692"/>
    </source>
</evidence>
<evidence type="ECO:0000256" key="7">
    <source>
        <dbReference type="ARBA" id="ARBA00022777"/>
    </source>
</evidence>
<keyword evidence="8 11" id="KW-1133">Transmembrane helix</keyword>
<evidence type="ECO:0000256" key="8">
    <source>
        <dbReference type="ARBA" id="ARBA00022989"/>
    </source>
</evidence>
<dbReference type="Gene3D" id="1.10.287.130">
    <property type="match status" value="1"/>
</dbReference>
<keyword evidence="4" id="KW-0597">Phosphoprotein</keyword>
<dbReference type="InterPro" id="IPR036097">
    <property type="entry name" value="HisK_dim/P_sf"/>
</dbReference>
<keyword evidence="6 11" id="KW-0812">Transmembrane</keyword>
<keyword evidence="5" id="KW-0808">Transferase</keyword>
<dbReference type="EC" id="2.7.13.3" evidence="3"/>
<dbReference type="EMBL" id="BTFW01000001">
    <property type="protein sequence ID" value="GMM61601.1"/>
    <property type="molecule type" value="Genomic_DNA"/>
</dbReference>
<evidence type="ECO:0000256" key="9">
    <source>
        <dbReference type="ARBA" id="ARBA00023012"/>
    </source>
</evidence>
<proteinExistence type="predicted"/>
<keyword evidence="10 11" id="KW-0472">Membrane</keyword>
<keyword evidence="15" id="KW-1185">Reference proteome</keyword>
<accession>A0ABQ6PC13</accession>